<keyword evidence="1" id="KW-0472">Membrane</keyword>
<feature type="transmembrane region" description="Helical" evidence="1">
    <location>
        <begin position="239"/>
        <end position="259"/>
    </location>
</feature>
<keyword evidence="4" id="KW-1185">Reference proteome</keyword>
<dbReference type="RefSeq" id="WP_027010273.1">
    <property type="nucleotide sequence ID" value="NZ_CP091521.1"/>
</dbReference>
<feature type="transmembrane region" description="Helical" evidence="1">
    <location>
        <begin position="134"/>
        <end position="150"/>
    </location>
</feature>
<proteinExistence type="predicted"/>
<dbReference type="PANTHER" id="PTHR37312">
    <property type="entry name" value="MEMBRANE-BOUND ACYLTRANSFERASE YKRP-RELATED"/>
    <property type="match status" value="1"/>
</dbReference>
<dbReference type="EMBL" id="CP091521">
    <property type="protein sequence ID" value="UOP04691.2"/>
    <property type="molecule type" value="Genomic_DNA"/>
</dbReference>
<feature type="transmembrane region" description="Helical" evidence="1">
    <location>
        <begin position="42"/>
        <end position="60"/>
    </location>
</feature>
<dbReference type="KEGG" id="ckh:LVJ77_10940"/>
<dbReference type="InterPro" id="IPR002656">
    <property type="entry name" value="Acyl_transf_3_dom"/>
</dbReference>
<feature type="transmembrane region" description="Helical" evidence="1">
    <location>
        <begin position="102"/>
        <end position="127"/>
    </location>
</feature>
<evidence type="ECO:0000256" key="1">
    <source>
        <dbReference type="SAM" id="Phobius"/>
    </source>
</evidence>
<name>A0A8T9MTV3_9NEIS</name>
<gene>
    <name evidence="3" type="ORF">LVJ77_10940</name>
</gene>
<protein>
    <submittedName>
        <fullName evidence="3">Acyltransferase family protein</fullName>
    </submittedName>
</protein>
<accession>A0A8T9MTV3</accession>
<keyword evidence="1" id="KW-0812">Transmembrane</keyword>
<feature type="transmembrane region" description="Helical" evidence="1">
    <location>
        <begin position="299"/>
        <end position="317"/>
    </location>
</feature>
<keyword evidence="3" id="KW-0012">Acyltransferase</keyword>
<dbReference type="PANTHER" id="PTHR37312:SF1">
    <property type="entry name" value="MEMBRANE-BOUND ACYLTRANSFERASE YKRP-RELATED"/>
    <property type="match status" value="1"/>
</dbReference>
<reference evidence="3" key="1">
    <citation type="journal article" date="2022" name="Res Sq">
        <title>Evolution of multicellular longitudinally dividing oral cavity symbionts (Neisseriaceae).</title>
        <authorList>
            <person name="Nyongesa S."/>
            <person name="Weber P."/>
            <person name="Bernet E."/>
            <person name="Pullido F."/>
            <person name="Nieckarz M."/>
            <person name="Delaby M."/>
            <person name="Nieves C."/>
            <person name="Viehboeck T."/>
            <person name="Krause N."/>
            <person name="Rivera-Millot A."/>
            <person name="Nakamura A."/>
            <person name="Vischer N."/>
            <person name="VanNieuwenhze M."/>
            <person name="Brun Y."/>
            <person name="Cava F."/>
            <person name="Bulgheresi S."/>
            <person name="Veyrier F."/>
        </authorList>
    </citation>
    <scope>NUCLEOTIDE SEQUENCE</scope>
    <source>
        <strain evidence="3">17694</strain>
    </source>
</reference>
<evidence type="ECO:0000259" key="2">
    <source>
        <dbReference type="Pfam" id="PF01757"/>
    </source>
</evidence>
<dbReference type="Pfam" id="PF01757">
    <property type="entry name" value="Acyl_transf_3"/>
    <property type="match status" value="1"/>
</dbReference>
<feature type="domain" description="Acyltransferase 3" evidence="2">
    <location>
        <begin position="10"/>
        <end position="317"/>
    </location>
</feature>
<organism evidence="3 4">
    <name type="scientific">Conchiformibius kuhniae</name>
    <dbReference type="NCBI Taxonomy" id="211502"/>
    <lineage>
        <taxon>Bacteria</taxon>
        <taxon>Pseudomonadati</taxon>
        <taxon>Pseudomonadota</taxon>
        <taxon>Betaproteobacteria</taxon>
        <taxon>Neisseriales</taxon>
        <taxon>Neisseriaceae</taxon>
        <taxon>Conchiformibius</taxon>
    </lineage>
</organism>
<dbReference type="Proteomes" id="UP000831534">
    <property type="component" value="Chromosome"/>
</dbReference>
<keyword evidence="3" id="KW-0808">Transferase</keyword>
<keyword evidence="1" id="KW-1133">Transmembrane helix</keyword>
<evidence type="ECO:0000313" key="4">
    <source>
        <dbReference type="Proteomes" id="UP000831534"/>
    </source>
</evidence>
<dbReference type="AlphaFoldDB" id="A0A8T9MTV3"/>
<dbReference type="GO" id="GO:0016747">
    <property type="term" value="F:acyltransferase activity, transferring groups other than amino-acyl groups"/>
    <property type="evidence" value="ECO:0007669"/>
    <property type="project" value="InterPro"/>
</dbReference>
<feature type="transmembrane region" description="Helical" evidence="1">
    <location>
        <begin position="72"/>
        <end position="90"/>
    </location>
</feature>
<dbReference type="InterPro" id="IPR052734">
    <property type="entry name" value="Nod_factor_acetyltransferase"/>
</dbReference>
<reference evidence="3" key="2">
    <citation type="submission" date="2024-09" db="EMBL/GenBank/DDBJ databases">
        <authorList>
            <person name="Veyrier F.J."/>
        </authorList>
    </citation>
    <scope>NUCLEOTIDE SEQUENCE</scope>
    <source>
        <strain evidence="3">17694</strain>
    </source>
</reference>
<feature type="transmembrane region" description="Helical" evidence="1">
    <location>
        <begin position="156"/>
        <end position="173"/>
    </location>
</feature>
<feature type="transmembrane region" description="Helical" evidence="1">
    <location>
        <begin position="271"/>
        <end position="293"/>
    </location>
</feature>
<sequence>MNRTRLPHADTAKGLMIIMIVFGHFIERLLDWNATPKMPLLSLMYLIHIPTFVFLSGCFFTPRHWQHKIKRLALLYVLFQLLYTVCNRVTPPPHLISQSFLYDLIIFIARPNWIMWYLYSLMLWYALTPLLQKCRFSLALSCAAALAAGWATWDTYWFSLGRTLCFLPFFLLGQQHGTALLHRLRHTCPAWQHLACIALITALLAYCCVAGALNISFVYGSFNFWQQHLDPIHGTLLRVFVMLLSALGVLAALQSAVLLSGRRGASILAALGRRTLPVYLLHGFAVLAVQPFYPWRHDFAATCLFATLASVLTAWACSRNGVQKVFDGIIFGKQTN</sequence>
<evidence type="ECO:0000313" key="3">
    <source>
        <dbReference type="EMBL" id="UOP04691.2"/>
    </source>
</evidence>
<feature type="transmembrane region" description="Helical" evidence="1">
    <location>
        <begin position="12"/>
        <end position="30"/>
    </location>
</feature>
<feature type="transmembrane region" description="Helical" evidence="1">
    <location>
        <begin position="194"/>
        <end position="219"/>
    </location>
</feature>